<name>A0ACB7PQA1_9PEZI</name>
<proteinExistence type="predicted"/>
<reference evidence="1 2" key="1">
    <citation type="journal article" date="2021" name="Nat. Commun.">
        <title>Genetic determinants of endophytism in the Arabidopsis root mycobiome.</title>
        <authorList>
            <person name="Mesny F."/>
            <person name="Miyauchi S."/>
            <person name="Thiergart T."/>
            <person name="Pickel B."/>
            <person name="Atanasova L."/>
            <person name="Karlsson M."/>
            <person name="Huettel B."/>
            <person name="Barry K.W."/>
            <person name="Haridas S."/>
            <person name="Chen C."/>
            <person name="Bauer D."/>
            <person name="Andreopoulos W."/>
            <person name="Pangilinan J."/>
            <person name="LaButti K."/>
            <person name="Riley R."/>
            <person name="Lipzen A."/>
            <person name="Clum A."/>
            <person name="Drula E."/>
            <person name="Henrissat B."/>
            <person name="Kohler A."/>
            <person name="Grigoriev I.V."/>
            <person name="Martin F.M."/>
            <person name="Hacquard S."/>
        </authorList>
    </citation>
    <scope>NUCLEOTIDE SEQUENCE [LARGE SCALE GENOMIC DNA]</scope>
    <source>
        <strain evidence="1 2">MPI-SDFR-AT-0079</strain>
    </source>
</reference>
<evidence type="ECO:0000313" key="1">
    <source>
        <dbReference type="EMBL" id="KAH6650967.1"/>
    </source>
</evidence>
<accession>A0ACB7PQA1</accession>
<dbReference type="Proteomes" id="UP000724584">
    <property type="component" value="Unassembled WGS sequence"/>
</dbReference>
<evidence type="ECO:0000313" key="2">
    <source>
        <dbReference type="Proteomes" id="UP000724584"/>
    </source>
</evidence>
<dbReference type="EMBL" id="JAGIZQ010000001">
    <property type="protein sequence ID" value="KAH6650967.1"/>
    <property type="molecule type" value="Genomic_DNA"/>
</dbReference>
<organism evidence="1 2">
    <name type="scientific">Chaetomium tenue</name>
    <dbReference type="NCBI Taxonomy" id="1854479"/>
    <lineage>
        <taxon>Eukaryota</taxon>
        <taxon>Fungi</taxon>
        <taxon>Dikarya</taxon>
        <taxon>Ascomycota</taxon>
        <taxon>Pezizomycotina</taxon>
        <taxon>Sordariomycetes</taxon>
        <taxon>Sordariomycetidae</taxon>
        <taxon>Sordariales</taxon>
        <taxon>Chaetomiaceae</taxon>
        <taxon>Chaetomium</taxon>
    </lineage>
</organism>
<protein>
    <submittedName>
        <fullName evidence="1">Uncharacterized protein</fullName>
    </submittedName>
</protein>
<gene>
    <name evidence="1" type="ORF">F5144DRAFT_69356</name>
</gene>
<comment type="caution">
    <text evidence="1">The sequence shown here is derived from an EMBL/GenBank/DDBJ whole genome shotgun (WGS) entry which is preliminary data.</text>
</comment>
<keyword evidence="2" id="KW-1185">Reference proteome</keyword>
<sequence>MGHVKEEKKRSKTCQTKLIAREASGPISPSLEQPTSANAGSVPNTHTHTKTSSLTQTRLHHHTTIRTISIQPIAISHPHGTRTSLGFLERATACLVIARCDGTTSLTPSRSHTANNRTDHLPGGEPADGLCRSSISSAGPLPFGWRPDLSTYPVLIHRRSSTRNSAPDFAFSGLTSPAAAQPTKGLLSDCGSAAVAVRYPIRSFKLENVSPPPLCKLQLACFLSKGLSMSAYLTPPQSPSNV</sequence>